<name>A0A5E4PRK3_9NEOP</name>
<organism evidence="3 4">
    <name type="scientific">Leptidea sinapis</name>
    <dbReference type="NCBI Taxonomy" id="189913"/>
    <lineage>
        <taxon>Eukaryota</taxon>
        <taxon>Metazoa</taxon>
        <taxon>Ecdysozoa</taxon>
        <taxon>Arthropoda</taxon>
        <taxon>Hexapoda</taxon>
        <taxon>Insecta</taxon>
        <taxon>Pterygota</taxon>
        <taxon>Neoptera</taxon>
        <taxon>Endopterygota</taxon>
        <taxon>Lepidoptera</taxon>
        <taxon>Glossata</taxon>
        <taxon>Ditrysia</taxon>
        <taxon>Papilionoidea</taxon>
        <taxon>Pieridae</taxon>
        <taxon>Dismorphiinae</taxon>
        <taxon>Leptidea</taxon>
    </lineage>
</organism>
<sequence length="152" mass="17239">MDARIYLLLSCVVFTQAELVRKKLCKDVDSSQCLVHNVDLEPCPDGPAFCLLRRNKPYQIKVDFTPKFTAEKLQMSVSSDSKKDGAFNTTVIPATNACDIVKCPLQDERQTLATAFTISKRSRGKFPIQLMLWNEENKNQTCCLTFNVRTLK</sequence>
<evidence type="ECO:0000313" key="3">
    <source>
        <dbReference type="EMBL" id="VVC88731.1"/>
    </source>
</evidence>
<proteinExistence type="predicted"/>
<dbReference type="Proteomes" id="UP000324832">
    <property type="component" value="Unassembled WGS sequence"/>
</dbReference>
<feature type="chain" id="PRO_5022724777" description="MD-2-related lipid-recognition domain-containing protein" evidence="1">
    <location>
        <begin position="18"/>
        <end position="152"/>
    </location>
</feature>
<dbReference type="InterPro" id="IPR003172">
    <property type="entry name" value="ML_dom"/>
</dbReference>
<feature type="domain" description="MD-2-related lipid-recognition" evidence="2">
    <location>
        <begin position="22"/>
        <end position="148"/>
    </location>
</feature>
<protein>
    <recommendedName>
        <fullName evidence="2">MD-2-related lipid-recognition domain-containing protein</fullName>
    </recommendedName>
</protein>
<dbReference type="SUPFAM" id="SSF81296">
    <property type="entry name" value="E set domains"/>
    <property type="match status" value="1"/>
</dbReference>
<reference evidence="3 4" key="1">
    <citation type="submission" date="2017-07" db="EMBL/GenBank/DDBJ databases">
        <authorList>
            <person name="Talla V."/>
            <person name="Backstrom N."/>
        </authorList>
    </citation>
    <scope>NUCLEOTIDE SEQUENCE [LARGE SCALE GENOMIC DNA]</scope>
</reference>
<dbReference type="Pfam" id="PF02221">
    <property type="entry name" value="E1_DerP2_DerF2"/>
    <property type="match status" value="1"/>
</dbReference>
<dbReference type="InterPro" id="IPR014756">
    <property type="entry name" value="Ig_E-set"/>
</dbReference>
<evidence type="ECO:0000259" key="2">
    <source>
        <dbReference type="SMART" id="SM00737"/>
    </source>
</evidence>
<dbReference type="Gene3D" id="2.60.40.770">
    <property type="match status" value="1"/>
</dbReference>
<dbReference type="SMART" id="SM00737">
    <property type="entry name" value="ML"/>
    <property type="match status" value="1"/>
</dbReference>
<feature type="signal peptide" evidence="1">
    <location>
        <begin position="1"/>
        <end position="17"/>
    </location>
</feature>
<gene>
    <name evidence="3" type="ORF">LSINAPIS_LOCUS2030</name>
</gene>
<keyword evidence="4" id="KW-1185">Reference proteome</keyword>
<dbReference type="EMBL" id="FZQP02000382">
    <property type="protein sequence ID" value="VVC88731.1"/>
    <property type="molecule type" value="Genomic_DNA"/>
</dbReference>
<evidence type="ECO:0000313" key="4">
    <source>
        <dbReference type="Proteomes" id="UP000324832"/>
    </source>
</evidence>
<keyword evidence="1" id="KW-0732">Signal</keyword>
<accession>A0A5E4PRK3</accession>
<dbReference type="AlphaFoldDB" id="A0A5E4PRK3"/>
<evidence type="ECO:0000256" key="1">
    <source>
        <dbReference type="SAM" id="SignalP"/>
    </source>
</evidence>